<sequence>MNLHRKALRHLPILLLGTVPAMAAAGAAQGIALPAGIAPLPSGLSVISGQASVTSQGHAMQIVNTPNTILDWQSFSIGAGYSVNFQQASAQSQVVNRVSSQNPSYLLGALSSNGRVWLLNPNGILFGQNARVDVGSLIASTLRLDTSALDSGHYALGADARSAAGLGIVNQGLLSTPYGGQLLLIGPSIRNEGTLQAPGGQIGLLAADSVELLDTGLPYLSFHIPLPQGEVHNTGSLLASGIDVYGGVINQQGLVQADQLSLDAQGRIVLSASRQLTVAGRVDASNAQGRGGSIALLGAGNIDIQSGARLDVSGRDGGGRIRSELPATLRIAPGASLFADGGRYGNGGSIQLWSLDLTQVYGQLSARGGSLRGDGGFIETSSHGQLLIGRAPDASAAHGRAGLWLLDPQDVDIDDYLASDIIYALEGGTSVEISTSPCADCEDPGQLGDITLSSPINVSLGASVRLSLIADHSIYLNQAISASGATLDLSLQSARNGDGLSALGSSVNLNGGTLHLSGELDLRSGSEISNALISGTSGASIWLDRYSSASFDAVTLGPDITMTLDAASTLNIRHDLLLDGAVLRLSTFGIVDEGISPGATLHFSSGVQFLAGNGTLLAGNYGSGNSAYLGVIDADDGFRIGAGIVLSHTAGDLYLDHLLSNHGLINSQIFDPDFGTLYINADSSGSWSNTGEIRANGSGSSIKLYGSWSNSGVFNANQGVIVFGSDISGTNLGTMRHGDTGHFVLDTGISWNLQGGSFDLDGMGRLELAGGFCEGSCPSTLRNGTLFSSNGQARLDLGHQTVLDGMTLGAGLQSTLANGGGLDVQNGLRLDGSLSALTNSVLNIHGGLTVNGTLSLASNVYSELDHGARLILIGDATQHLQGSGQIIARAIADPDAEDPAQAGGATISTQAQSADRDAPRLDIGSGLQISSQEHVLTLASLGSNQGQLSADGGRLELSGDDWQNDAGGSLGASAGVLDISGLSRNAGSILASGGSVVVHDPGAAGLSNSGLVSAQGGDISLANLGSNSGTLAASAGTLTVDGNSAGLSSSGSIDVSGGTLHLTKLGSNSGLLQLSAGSLEISASSWNQEDSAQLLVSGGSAQLGGLDHNAGSISLSGGTLELGGLRQNSGSIDVSGGKLTLTGADTGLSNTGSLSGRGGTLSLGNFLSNSGTLALSGGTLNLSGSNWHNDSGGQIVVSGGLAQLEGLSANSGVLSSSGSGSLQVQDLASNSGSLLASGGQLSVSGASGSGLINTGDVSVTGGQLSLANFSRNSARLSLGAGTLEVSGDGWRNASGAQILITGGTAHLDGFASNNGSLSQSGGQLTIQDMRVNSGSLISSGGTLDLRGSSSGGLLNTGQVSLTGGTLDITNFAANQGSLQISSGSLDVSGSWQNQASGQVAVTGGDAQLSGISGNAGRVTVSGGTLLARDLATNSGSLSASGGQLTVDGASTGLHNSGSLSAGGGSVTLSRFSTNSGTLSVSAGSLDVGGSAWQNQDGGQVLVSGGSAQLSGISSNAGTVELSGGALTASGASNTGLSNSGSIQVRGGSVTLTRFSANSGTLDISSGSLDVGGSGWQNQDGGEVLVSGGSAQLSGIDGNAGSVAVNGGTLLVNDLTRNSGSLNASGGQLTVNGATAGLDNSGSIKASGGTVSLTNFGGNSGTLDISSGSLDVSGSSWHNTDGAQVSVTGGSAQLSGIAGNAGSVDVRGGVLLVNDLARNSGSLSASSGQLTVNGATARLDNSGSVNADGGTVSLTNFGGNSGTLNVSSGSLDVSGSSWHNADGAQVSVAGGSAQLSGIAGNAGSVDVRGGTLVVNDLARNSGSLNASGGQLTVNGATTGLDNSGSVNAAGGTMLLTNFGGNSGTLNVSSGWLDISGSAWQNQDGGQVLISGGSAQLSGISSNAGSVDVSGGHLSVNGITAGLNNSGSISTSGGALALTNFGGNSGMLNVSSGSLDISGSAWQNQDGGQVLVSGGSAQLSGIDGNAGSVDVRGGVLLVNDLARNSGSLNASGGQLSVNGATAGLANSGSINTSGAAVTLTNFSSNSGTLNVSSGSLDVSGSSWQNEDSGRISVSGGSAQLAGIAGNAGSIELSGGSLAIADVSSSAGITVAKAGGAGWSNAAGGTLTVSAGTAQFSGLRQNAGTMDLQGGSTTLADAGSGGLSNTGLIRLGNSATLVAAEGLRNDSGGVIRGDGRIDLSGALLRNQGLIAPEDGGGGVATLQLLGDYQQLAGGVLAIDVAGAGLQDQLGLSGQATLAGTLQLSFASGYSAASGDSFTVMRYAGHSGSFDLQSSDSSVQQRYQNDQLQLSKISSVPDGGLPQVLSRQLSKPMPARDSGGDSGLVNATQGSTLSALFTQAGVSGDSRVTPQSYLLTDGEQTYFRNISVQELPREQVSKLLSARTAFKAAVLAEARAQLEENPQLADLPQCQSLQEAEKGVCILSEDLQKQLLKKRRQAPAARLQMVAAVPAIARKRALVIGLNHYADPRVPQLSSAVPDARAIAGELQSRLGYEVLALENPDRAQIVAALNRLTLEMREDDSLLVYFAGHGELVEKTGLGYWIPSDASARDPRGWISNADVARWLRLMQAKQVALILDSCYSGSFVGTARKQESTAQREREAQSYLGQRSVMAMTSGSDEPVADSGNNGHSVFAWSLLQQLRRLDRWAPGNTLFFQVRDEVERELPQTPQYGNALADSGSADADFLFERRSLLP</sequence>
<feature type="signal peptide" evidence="5">
    <location>
        <begin position="1"/>
        <end position="23"/>
    </location>
</feature>
<dbReference type="InterPro" id="IPR012334">
    <property type="entry name" value="Pectin_lyas_fold"/>
</dbReference>
<dbReference type="InterPro" id="IPR050909">
    <property type="entry name" value="Bact_Autotransporter_VF"/>
</dbReference>
<dbReference type="SMART" id="SM00912">
    <property type="entry name" value="Haemagg_act"/>
    <property type="match status" value="1"/>
</dbReference>
<dbReference type="GO" id="GO:0005576">
    <property type="term" value="C:extracellular region"/>
    <property type="evidence" value="ECO:0007669"/>
    <property type="project" value="UniProtKB-SubCell"/>
</dbReference>
<dbReference type="InterPro" id="IPR011050">
    <property type="entry name" value="Pectin_lyase_fold/virulence"/>
</dbReference>
<dbReference type="GO" id="GO:0004197">
    <property type="term" value="F:cysteine-type endopeptidase activity"/>
    <property type="evidence" value="ECO:0007669"/>
    <property type="project" value="InterPro"/>
</dbReference>
<evidence type="ECO:0000256" key="5">
    <source>
        <dbReference type="SAM" id="SignalP"/>
    </source>
</evidence>
<dbReference type="Pfam" id="PF00656">
    <property type="entry name" value="Peptidase_C14"/>
    <property type="match status" value="1"/>
</dbReference>
<feature type="chain" id="PRO_5011766609" evidence="5">
    <location>
        <begin position="24"/>
        <end position="2710"/>
    </location>
</feature>
<dbReference type="GO" id="GO:0006508">
    <property type="term" value="P:proteolysis"/>
    <property type="evidence" value="ECO:0007669"/>
    <property type="project" value="InterPro"/>
</dbReference>
<keyword evidence="8" id="KW-1185">Reference proteome</keyword>
<dbReference type="Gene3D" id="3.40.50.1460">
    <property type="match status" value="1"/>
</dbReference>
<dbReference type="RefSeq" id="WP_177189052.1">
    <property type="nucleotide sequence ID" value="NZ_FOFS01000015.1"/>
</dbReference>
<dbReference type="PANTHER" id="PTHR12338">
    <property type="entry name" value="AUTOTRANSPORTER"/>
    <property type="match status" value="1"/>
</dbReference>
<evidence type="ECO:0000313" key="7">
    <source>
        <dbReference type="EMBL" id="SER06906.1"/>
    </source>
</evidence>
<reference evidence="7 8" key="1">
    <citation type="submission" date="2016-10" db="EMBL/GenBank/DDBJ databases">
        <authorList>
            <person name="de Groot N.N."/>
        </authorList>
    </citation>
    <scope>NUCLEOTIDE SEQUENCE [LARGE SCALE GENOMIC DNA]</scope>
    <source>
        <strain evidence="7 8">DSM 25927</strain>
    </source>
</reference>
<dbReference type="Pfam" id="PF05860">
    <property type="entry name" value="TPS"/>
    <property type="match status" value="1"/>
</dbReference>
<name>A0A1H9L660_9GAMM</name>
<dbReference type="Proteomes" id="UP000199233">
    <property type="component" value="Unassembled WGS sequence"/>
</dbReference>
<dbReference type="InterPro" id="IPR008638">
    <property type="entry name" value="FhaB/CdiA-like_TPS"/>
</dbReference>
<keyword evidence="3 5" id="KW-0732">Signal</keyword>
<feature type="domain" description="Filamentous haemagglutinin FhaB/tRNA nuclease CdiA-like TPS" evidence="6">
    <location>
        <begin position="37"/>
        <end position="148"/>
    </location>
</feature>
<comment type="subcellular location">
    <subcellularLocation>
        <location evidence="1">Secreted</location>
    </subcellularLocation>
</comment>
<dbReference type="PANTHER" id="PTHR12338:SF8">
    <property type="entry name" value="HEME_HEMOPEXIN-BINDING PROTEIN"/>
    <property type="match status" value="1"/>
</dbReference>
<dbReference type="STRING" id="489703.SAMN04488038_11535"/>
<dbReference type="SUPFAM" id="SSF52129">
    <property type="entry name" value="Caspase-like"/>
    <property type="match status" value="1"/>
</dbReference>
<evidence type="ECO:0000259" key="6">
    <source>
        <dbReference type="SMART" id="SM00912"/>
    </source>
</evidence>
<evidence type="ECO:0000256" key="2">
    <source>
        <dbReference type="ARBA" id="ARBA00022525"/>
    </source>
</evidence>
<dbReference type="Gene3D" id="2.160.20.10">
    <property type="entry name" value="Single-stranded right-handed beta-helix, Pectin lyase-like"/>
    <property type="match status" value="1"/>
</dbReference>
<keyword evidence="2" id="KW-0964">Secreted</keyword>
<gene>
    <name evidence="7" type="ORF">SAMN04488038_11535</name>
</gene>
<evidence type="ECO:0000313" key="8">
    <source>
        <dbReference type="Proteomes" id="UP000199233"/>
    </source>
</evidence>
<evidence type="ECO:0000256" key="1">
    <source>
        <dbReference type="ARBA" id="ARBA00004613"/>
    </source>
</evidence>
<organism evidence="7 8">
    <name type="scientific">Solimonas aquatica</name>
    <dbReference type="NCBI Taxonomy" id="489703"/>
    <lineage>
        <taxon>Bacteria</taxon>
        <taxon>Pseudomonadati</taxon>
        <taxon>Pseudomonadota</taxon>
        <taxon>Gammaproteobacteria</taxon>
        <taxon>Nevskiales</taxon>
        <taxon>Nevskiaceae</taxon>
        <taxon>Solimonas</taxon>
    </lineage>
</organism>
<evidence type="ECO:0000256" key="3">
    <source>
        <dbReference type="ARBA" id="ARBA00022729"/>
    </source>
</evidence>
<dbReference type="EMBL" id="FOFS01000015">
    <property type="protein sequence ID" value="SER06906.1"/>
    <property type="molecule type" value="Genomic_DNA"/>
</dbReference>
<feature type="region of interest" description="Disordered" evidence="4">
    <location>
        <begin position="896"/>
        <end position="917"/>
    </location>
</feature>
<dbReference type="InterPro" id="IPR011600">
    <property type="entry name" value="Pept_C14_caspase"/>
</dbReference>
<protein>
    <submittedName>
        <fullName evidence="7">Filamentous hemagglutinin family N-terminal domain-containing protein</fullName>
    </submittedName>
</protein>
<dbReference type="InterPro" id="IPR029030">
    <property type="entry name" value="Caspase-like_dom_sf"/>
</dbReference>
<proteinExistence type="predicted"/>
<dbReference type="SUPFAM" id="SSF51126">
    <property type="entry name" value="Pectin lyase-like"/>
    <property type="match status" value="3"/>
</dbReference>
<evidence type="ECO:0000256" key="4">
    <source>
        <dbReference type="SAM" id="MobiDB-lite"/>
    </source>
</evidence>
<feature type="region of interest" description="Disordered" evidence="4">
    <location>
        <begin position="2319"/>
        <end position="2341"/>
    </location>
</feature>
<dbReference type="NCBIfam" id="TIGR01901">
    <property type="entry name" value="adhes_NPXG"/>
    <property type="match status" value="1"/>
</dbReference>
<accession>A0A1H9L660</accession>